<evidence type="ECO:0000313" key="1">
    <source>
        <dbReference type="EMBL" id="KAG5652270.1"/>
    </source>
</evidence>
<sequence length="175" mass="19527">MITSYNPRAPNITVQKELIVPLGIPKISGLDVKELATAYAALRSFRDTITYDDSEEVDPNEPLDVGQLDAVLSQLLSRLSGPQSLPFAHFLQSLTFSDADDDDLAKLNITRTEFLQPKPDFENALSATTSLGEKEHWSSKGFYRHLELLKNTISNVVENSFADPGSKDWLVWDTE</sequence>
<dbReference type="EMBL" id="JABCKI010000142">
    <property type="protein sequence ID" value="KAG5652270.1"/>
    <property type="molecule type" value="Genomic_DNA"/>
</dbReference>
<reference evidence="1" key="1">
    <citation type="submission" date="2021-02" db="EMBL/GenBank/DDBJ databases">
        <authorList>
            <person name="Nieuwenhuis M."/>
            <person name="Van De Peppel L.J.J."/>
        </authorList>
    </citation>
    <scope>NUCLEOTIDE SEQUENCE</scope>
    <source>
        <strain evidence="1">D49</strain>
    </source>
</reference>
<name>A0A9P7GRS5_9AGAR</name>
<gene>
    <name evidence="1" type="ORF">H0H81_005581</name>
</gene>
<proteinExistence type="predicted"/>
<organism evidence="1 2">
    <name type="scientific">Sphagnurus paluster</name>
    <dbReference type="NCBI Taxonomy" id="117069"/>
    <lineage>
        <taxon>Eukaryota</taxon>
        <taxon>Fungi</taxon>
        <taxon>Dikarya</taxon>
        <taxon>Basidiomycota</taxon>
        <taxon>Agaricomycotina</taxon>
        <taxon>Agaricomycetes</taxon>
        <taxon>Agaricomycetidae</taxon>
        <taxon>Agaricales</taxon>
        <taxon>Tricholomatineae</taxon>
        <taxon>Lyophyllaceae</taxon>
        <taxon>Sphagnurus</taxon>
    </lineage>
</organism>
<protein>
    <submittedName>
        <fullName evidence="1">Uncharacterized protein</fullName>
    </submittedName>
</protein>
<evidence type="ECO:0000313" key="2">
    <source>
        <dbReference type="Proteomes" id="UP000717328"/>
    </source>
</evidence>
<comment type="caution">
    <text evidence="1">The sequence shown here is derived from an EMBL/GenBank/DDBJ whole genome shotgun (WGS) entry which is preliminary data.</text>
</comment>
<keyword evidence="2" id="KW-1185">Reference proteome</keyword>
<dbReference type="Proteomes" id="UP000717328">
    <property type="component" value="Unassembled WGS sequence"/>
</dbReference>
<dbReference type="OrthoDB" id="2720314at2759"/>
<reference evidence="1" key="2">
    <citation type="submission" date="2021-10" db="EMBL/GenBank/DDBJ databases">
        <title>Phylogenomics reveals ancestral predisposition of the termite-cultivated fungus Termitomyces towards a domesticated lifestyle.</title>
        <authorList>
            <person name="Auxier B."/>
            <person name="Grum-Grzhimaylo A."/>
            <person name="Cardenas M.E."/>
            <person name="Lodge J.D."/>
            <person name="Laessoe T."/>
            <person name="Pedersen O."/>
            <person name="Smith M.E."/>
            <person name="Kuyper T.W."/>
            <person name="Franco-Molano E.A."/>
            <person name="Baroni T.J."/>
            <person name="Aanen D.K."/>
        </authorList>
    </citation>
    <scope>NUCLEOTIDE SEQUENCE</scope>
    <source>
        <strain evidence="1">D49</strain>
    </source>
</reference>
<dbReference type="AlphaFoldDB" id="A0A9P7GRS5"/>
<accession>A0A9P7GRS5</accession>